<reference evidence="7" key="2">
    <citation type="submission" date="2025-09" db="UniProtKB">
        <authorList>
            <consortium name="Ensembl"/>
        </authorList>
    </citation>
    <scope>IDENTIFICATION</scope>
</reference>
<accession>A0A673XAH4</accession>
<dbReference type="AlphaFoldDB" id="A0A673XAH4"/>
<evidence type="ECO:0000256" key="3">
    <source>
        <dbReference type="ARBA" id="ARBA00022737"/>
    </source>
</evidence>
<protein>
    <recommendedName>
        <fullName evidence="2 6">Gamma-synuclein</fullName>
    </recommendedName>
</protein>
<dbReference type="PRINTS" id="PR01211">
    <property type="entry name" value="SYNUCLEIN"/>
</dbReference>
<dbReference type="GO" id="GO:0043679">
    <property type="term" value="C:axon terminus"/>
    <property type="evidence" value="ECO:0007669"/>
    <property type="project" value="TreeGrafter"/>
</dbReference>
<evidence type="ECO:0000313" key="7">
    <source>
        <dbReference type="Ensembl" id="ENSSTUP00000018383.1"/>
    </source>
</evidence>
<comment type="similarity">
    <text evidence="1 6">Belongs to the synuclein family.</text>
</comment>
<organism evidence="7 8">
    <name type="scientific">Salmo trutta</name>
    <name type="common">Brown trout</name>
    <dbReference type="NCBI Taxonomy" id="8032"/>
    <lineage>
        <taxon>Eukaryota</taxon>
        <taxon>Metazoa</taxon>
        <taxon>Chordata</taxon>
        <taxon>Craniata</taxon>
        <taxon>Vertebrata</taxon>
        <taxon>Euteleostomi</taxon>
        <taxon>Actinopterygii</taxon>
        <taxon>Neopterygii</taxon>
        <taxon>Teleostei</taxon>
        <taxon>Protacanthopterygii</taxon>
        <taxon>Salmoniformes</taxon>
        <taxon>Salmonidae</taxon>
        <taxon>Salmoninae</taxon>
        <taxon>Salmo</taxon>
    </lineage>
</organism>
<comment type="function">
    <text evidence="5">Plays a role in neurofilament network integrity. May be involved in modulating axonal architecture during development and in the adult. In vitro, increases the susceptibility of neurofilament-H to calcium-dependent proteases. May also function in modulating the keratin network in skin. Activates the MAPK and Elk-1 signal transduction pathway.</text>
</comment>
<dbReference type="GO" id="GO:0005737">
    <property type="term" value="C:cytoplasm"/>
    <property type="evidence" value="ECO:0007669"/>
    <property type="project" value="TreeGrafter"/>
</dbReference>
<dbReference type="InParanoid" id="A0A673XAH4"/>
<keyword evidence="8" id="KW-1185">Reference proteome</keyword>
<dbReference type="Gene3D" id="1.10.287.700">
    <property type="entry name" value="Helix hairpin bin"/>
    <property type="match status" value="1"/>
</dbReference>
<sequence>MDALKKGFSMAKEGVVAAAEKTKAGVEEAAAKTKEGVMYVGNKTKDGMVAGVNTVAQRTTDQANIVGDATVAGANELSQQTVEGLENVAVNSGLVNQEQGQEEAVTEVAGSGLEWVCGGEFSRTNKLVNALHDACCLYCLMIEAP</sequence>
<dbReference type="InterPro" id="IPR002462">
    <property type="entry name" value="Synuclein_gamma"/>
</dbReference>
<evidence type="ECO:0000256" key="6">
    <source>
        <dbReference type="RuleBase" id="RU361225"/>
    </source>
</evidence>
<dbReference type="PANTHER" id="PTHR13820:SF10">
    <property type="entry name" value="GAMMA-SYNUCLEIN"/>
    <property type="match status" value="1"/>
</dbReference>
<dbReference type="GO" id="GO:0050808">
    <property type="term" value="P:synapse organization"/>
    <property type="evidence" value="ECO:0007669"/>
    <property type="project" value="TreeGrafter"/>
</dbReference>
<reference evidence="7" key="1">
    <citation type="submission" date="2025-08" db="UniProtKB">
        <authorList>
            <consortium name="Ensembl"/>
        </authorList>
    </citation>
    <scope>IDENTIFICATION</scope>
</reference>
<proteinExistence type="inferred from homology"/>
<dbReference type="InterPro" id="IPR001058">
    <property type="entry name" value="Synuclein"/>
</dbReference>
<evidence type="ECO:0000256" key="2">
    <source>
        <dbReference type="ARBA" id="ARBA00019266"/>
    </source>
</evidence>
<evidence type="ECO:0000256" key="4">
    <source>
        <dbReference type="ARBA" id="ARBA00026036"/>
    </source>
</evidence>
<dbReference type="Pfam" id="PF01387">
    <property type="entry name" value="Synuclein"/>
    <property type="match status" value="1"/>
</dbReference>
<dbReference type="GO" id="GO:0043025">
    <property type="term" value="C:neuronal cell body"/>
    <property type="evidence" value="ECO:0007669"/>
    <property type="project" value="TreeGrafter"/>
</dbReference>
<dbReference type="Ensembl" id="ENSSTUT00000019339.1">
    <property type="protein sequence ID" value="ENSSTUP00000018383.1"/>
    <property type="gene ID" value="ENSSTUG00000008244.1"/>
</dbReference>
<dbReference type="Proteomes" id="UP000472277">
    <property type="component" value="Chromosome 5"/>
</dbReference>
<dbReference type="GO" id="GO:0007268">
    <property type="term" value="P:chemical synaptic transmission"/>
    <property type="evidence" value="ECO:0007669"/>
    <property type="project" value="TreeGrafter"/>
</dbReference>
<name>A0A673XAH4_SALTR</name>
<dbReference type="GO" id="GO:0048488">
    <property type="term" value="P:synaptic vesicle endocytosis"/>
    <property type="evidence" value="ECO:0007669"/>
    <property type="project" value="TreeGrafter"/>
</dbReference>
<evidence type="ECO:0000256" key="1">
    <source>
        <dbReference type="ARBA" id="ARBA00009147"/>
    </source>
</evidence>
<evidence type="ECO:0000313" key="8">
    <source>
        <dbReference type="Proteomes" id="UP000472277"/>
    </source>
</evidence>
<dbReference type="PANTHER" id="PTHR13820">
    <property type="entry name" value="SYNUCLEIN"/>
    <property type="match status" value="1"/>
</dbReference>
<dbReference type="PRINTS" id="PR01214">
    <property type="entry name" value="GSYNUCLEIN"/>
</dbReference>
<evidence type="ECO:0000256" key="5">
    <source>
        <dbReference type="ARBA" id="ARBA00045236"/>
    </source>
</evidence>
<gene>
    <name evidence="7" type="primary">SNCG</name>
    <name evidence="7" type="synonym">LOC115193874</name>
</gene>
<dbReference type="GO" id="GO:1903136">
    <property type="term" value="F:cuprous ion binding"/>
    <property type="evidence" value="ECO:0007669"/>
    <property type="project" value="TreeGrafter"/>
</dbReference>
<dbReference type="GeneTree" id="ENSGT00950000183175"/>
<keyword evidence="3" id="KW-0677">Repeat</keyword>
<dbReference type="SUPFAM" id="SSF118375">
    <property type="entry name" value="Synuclein"/>
    <property type="match status" value="1"/>
</dbReference>
<comment type="subunit">
    <text evidence="4">May be a centrosome-associated protein. Interacts with MYOC; affects its secretion and its aggregation.</text>
</comment>